<evidence type="ECO:0008006" key="3">
    <source>
        <dbReference type="Google" id="ProtNLM"/>
    </source>
</evidence>
<dbReference type="Proteomes" id="UP001501844">
    <property type="component" value="Unassembled WGS sequence"/>
</dbReference>
<dbReference type="Gene3D" id="3.90.1140.10">
    <property type="entry name" value="Cyclic phosphodiesterase"/>
    <property type="match status" value="1"/>
</dbReference>
<proteinExistence type="predicted"/>
<dbReference type="Pfam" id="PF13563">
    <property type="entry name" value="2_5_RNA_ligase2"/>
    <property type="match status" value="1"/>
</dbReference>
<evidence type="ECO:0000313" key="1">
    <source>
        <dbReference type="EMBL" id="GAA4296142.1"/>
    </source>
</evidence>
<name>A0ABP8F6I4_9BACT</name>
<keyword evidence="2" id="KW-1185">Reference proteome</keyword>
<comment type="caution">
    <text evidence="1">The sequence shown here is derived from an EMBL/GenBank/DDBJ whole genome shotgun (WGS) entry which is preliminary data.</text>
</comment>
<dbReference type="EMBL" id="BAABGX010000001">
    <property type="protein sequence ID" value="GAA4296142.1"/>
    <property type="molecule type" value="Genomic_DNA"/>
</dbReference>
<dbReference type="InterPro" id="IPR009097">
    <property type="entry name" value="Cyclic_Pdiesterase"/>
</dbReference>
<dbReference type="SUPFAM" id="SSF55144">
    <property type="entry name" value="LigT-like"/>
    <property type="match status" value="1"/>
</dbReference>
<protein>
    <recommendedName>
        <fullName evidence="3">2'-5' RNA ligase family protein</fullName>
    </recommendedName>
</protein>
<organism evidence="1 2">
    <name type="scientific">Nibribacter koreensis</name>
    <dbReference type="NCBI Taxonomy" id="1084519"/>
    <lineage>
        <taxon>Bacteria</taxon>
        <taxon>Pseudomonadati</taxon>
        <taxon>Bacteroidota</taxon>
        <taxon>Cytophagia</taxon>
        <taxon>Cytophagales</taxon>
        <taxon>Hymenobacteraceae</taxon>
        <taxon>Nibribacter</taxon>
    </lineage>
</organism>
<sequence>MVAIVSLLDEVHTARMNHLIFLLEQEFGLKGVQATPDPHLTWLTASDASLANIKKALTKAAGLCCSLTVKTTGLGIFPGEKPVLYVPVIRTVAVNQFQSHLFEAITDSNQEVGPNYQPDFWLPHLTLALADTTPVLLGQAVQFLNSLNFNWEIKLDNLSLLTKVDDKYLRESYFPLEDYKKGQPVKIFNKL</sequence>
<evidence type="ECO:0000313" key="2">
    <source>
        <dbReference type="Proteomes" id="UP001501844"/>
    </source>
</evidence>
<gene>
    <name evidence="1" type="ORF">GCM10023183_02690</name>
</gene>
<accession>A0ABP8F6I4</accession>
<reference evidence="2" key="1">
    <citation type="journal article" date="2019" name="Int. J. Syst. Evol. Microbiol.">
        <title>The Global Catalogue of Microorganisms (GCM) 10K type strain sequencing project: providing services to taxonomists for standard genome sequencing and annotation.</title>
        <authorList>
            <consortium name="The Broad Institute Genomics Platform"/>
            <consortium name="The Broad Institute Genome Sequencing Center for Infectious Disease"/>
            <person name="Wu L."/>
            <person name="Ma J."/>
        </authorList>
    </citation>
    <scope>NUCLEOTIDE SEQUENCE [LARGE SCALE GENOMIC DNA]</scope>
    <source>
        <strain evidence="2">JCM 17917</strain>
    </source>
</reference>